<gene>
    <name evidence="10" type="ORF">E6K78_06035</name>
</gene>
<comment type="similarity">
    <text evidence="2">Belongs to the peptide transporter carbon starvation (CstA) (TC 2.A.114) family.</text>
</comment>
<sequence>MPALYLVITSALVAVIAYRTYGAFLAAKVATLDDLRRTPAHVLADGRDYVPTNRVVLFGHHFAAIAGAGPLIGPVLAAQFGYLPGFLWLLVGSVLAGGVHDFVILTASVRSQGRSLANIAREQVSPLTGTATAIAIVFVMTVAMAAMALVVVNSLKQSAWGVFSIGLTIPIALAMGLWLRRIRPDAIRGVTAFGTVALLIAVAAGAWIHASPLRHWFVFPERGIAAGIMVYGFLASVLPVWLLLAPRDYLSSFMKIGAVALLAVGVIVVNPRLHMPAFTPFVHGGGPVFPGTLFPYVFITIACGAISGFHSLIASGTTPKMIDRERDILPISYGAMVVEGFVGVVALIAACALEPADYFAINAKPEVFATLGMAVKNLPRLEAQVGEQLAGRPGGAVSLAVGMAQIFSSLPFLKGLMAFWYHFAIMFEALFVLTLIDAGTRVMRYMFQEVGGMVVPGLKSWKGAAPAVVFSGLAVAGWGYFVWTGTVSTVWPMLGVANQLLAAFALAIGTSVLIHMGKARYGWCTLIPLAFMCVNTLTAGWLNLGVNYLRPQLAAGAPSLWAAFLLAPTPAKIQSVVTLVVMALLVVVVVDSLVQWSRPARRRVAGQAEPSEALVPS</sequence>
<evidence type="ECO:0000256" key="6">
    <source>
        <dbReference type="ARBA" id="ARBA00022989"/>
    </source>
</evidence>
<dbReference type="PANTHER" id="PTHR30252">
    <property type="entry name" value="INNER MEMBRANE PEPTIDE TRANSPORTER"/>
    <property type="match status" value="1"/>
</dbReference>
<feature type="transmembrane region" description="Helical" evidence="8">
    <location>
        <begin position="222"/>
        <end position="244"/>
    </location>
</feature>
<feature type="transmembrane region" description="Helical" evidence="8">
    <location>
        <begin position="293"/>
        <end position="316"/>
    </location>
</feature>
<feature type="transmembrane region" description="Helical" evidence="8">
    <location>
        <begin position="328"/>
        <end position="350"/>
    </location>
</feature>
<dbReference type="InterPro" id="IPR051605">
    <property type="entry name" value="CstA"/>
</dbReference>
<comment type="caution">
    <text evidence="10">The sequence shown here is derived from an EMBL/GenBank/DDBJ whole genome shotgun (WGS) entry which is preliminary data.</text>
</comment>
<feature type="transmembrane region" description="Helical" evidence="8">
    <location>
        <begin position="521"/>
        <end position="542"/>
    </location>
</feature>
<evidence type="ECO:0000313" key="11">
    <source>
        <dbReference type="Proteomes" id="UP000316609"/>
    </source>
</evidence>
<comment type="subcellular location">
    <subcellularLocation>
        <location evidence="1">Cell membrane</location>
        <topology evidence="1">Multi-pass membrane protein</topology>
    </subcellularLocation>
</comment>
<evidence type="ECO:0000256" key="8">
    <source>
        <dbReference type="SAM" id="Phobius"/>
    </source>
</evidence>
<keyword evidence="3" id="KW-0813">Transport</keyword>
<dbReference type="EMBL" id="VBOY01000053">
    <property type="protein sequence ID" value="TMQ66839.1"/>
    <property type="molecule type" value="Genomic_DNA"/>
</dbReference>
<evidence type="ECO:0000256" key="4">
    <source>
        <dbReference type="ARBA" id="ARBA00022475"/>
    </source>
</evidence>
<evidence type="ECO:0000259" key="9">
    <source>
        <dbReference type="Pfam" id="PF02554"/>
    </source>
</evidence>
<keyword evidence="7 8" id="KW-0472">Membrane</keyword>
<feature type="transmembrane region" description="Helical" evidence="8">
    <location>
        <begin position="573"/>
        <end position="594"/>
    </location>
</feature>
<protein>
    <submittedName>
        <fullName evidence="10">Carbon starvation protein A</fullName>
    </submittedName>
</protein>
<feature type="transmembrane region" description="Helical" evidence="8">
    <location>
        <begin position="6"/>
        <end position="27"/>
    </location>
</feature>
<feature type="domain" description="CstA N-terminal" evidence="9">
    <location>
        <begin position="3"/>
        <end position="539"/>
    </location>
</feature>
<evidence type="ECO:0000256" key="1">
    <source>
        <dbReference type="ARBA" id="ARBA00004651"/>
    </source>
</evidence>
<dbReference type="InterPro" id="IPR003706">
    <property type="entry name" value="CstA_N"/>
</dbReference>
<dbReference type="Pfam" id="PF02554">
    <property type="entry name" value="CstA"/>
    <property type="match status" value="1"/>
</dbReference>
<evidence type="ECO:0000256" key="7">
    <source>
        <dbReference type="ARBA" id="ARBA00023136"/>
    </source>
</evidence>
<dbReference type="GO" id="GO:0005886">
    <property type="term" value="C:plasma membrane"/>
    <property type="evidence" value="ECO:0007669"/>
    <property type="project" value="UniProtKB-SubCell"/>
</dbReference>
<keyword evidence="6 8" id="KW-1133">Transmembrane helix</keyword>
<feature type="transmembrane region" description="Helical" evidence="8">
    <location>
        <begin position="256"/>
        <end position="273"/>
    </location>
</feature>
<feature type="transmembrane region" description="Helical" evidence="8">
    <location>
        <begin position="158"/>
        <end position="178"/>
    </location>
</feature>
<name>A0A538TT92_UNCEI</name>
<feature type="transmembrane region" description="Helical" evidence="8">
    <location>
        <begin position="86"/>
        <end position="109"/>
    </location>
</feature>
<evidence type="ECO:0000256" key="3">
    <source>
        <dbReference type="ARBA" id="ARBA00022448"/>
    </source>
</evidence>
<keyword evidence="4" id="KW-1003">Cell membrane</keyword>
<feature type="transmembrane region" description="Helical" evidence="8">
    <location>
        <begin position="463"/>
        <end position="483"/>
    </location>
</feature>
<evidence type="ECO:0000256" key="2">
    <source>
        <dbReference type="ARBA" id="ARBA00007755"/>
    </source>
</evidence>
<feature type="transmembrane region" description="Helical" evidence="8">
    <location>
        <begin position="130"/>
        <end position="152"/>
    </location>
</feature>
<feature type="transmembrane region" description="Helical" evidence="8">
    <location>
        <begin position="418"/>
        <end position="436"/>
    </location>
</feature>
<keyword evidence="5 8" id="KW-0812">Transmembrane</keyword>
<organism evidence="10 11">
    <name type="scientific">Eiseniibacteriota bacterium</name>
    <dbReference type="NCBI Taxonomy" id="2212470"/>
    <lineage>
        <taxon>Bacteria</taxon>
        <taxon>Candidatus Eiseniibacteriota</taxon>
    </lineage>
</organism>
<dbReference type="Proteomes" id="UP000316609">
    <property type="component" value="Unassembled WGS sequence"/>
</dbReference>
<dbReference type="AlphaFoldDB" id="A0A538TT92"/>
<evidence type="ECO:0000256" key="5">
    <source>
        <dbReference type="ARBA" id="ARBA00022692"/>
    </source>
</evidence>
<feature type="transmembrane region" description="Helical" evidence="8">
    <location>
        <begin position="489"/>
        <end position="514"/>
    </location>
</feature>
<evidence type="ECO:0000313" key="10">
    <source>
        <dbReference type="EMBL" id="TMQ66839.1"/>
    </source>
</evidence>
<dbReference type="GO" id="GO:0009267">
    <property type="term" value="P:cellular response to starvation"/>
    <property type="evidence" value="ECO:0007669"/>
    <property type="project" value="InterPro"/>
</dbReference>
<accession>A0A538TT92</accession>
<proteinExistence type="inferred from homology"/>
<feature type="transmembrane region" description="Helical" evidence="8">
    <location>
        <begin position="55"/>
        <end position="80"/>
    </location>
</feature>
<feature type="transmembrane region" description="Helical" evidence="8">
    <location>
        <begin position="190"/>
        <end position="210"/>
    </location>
</feature>
<dbReference type="PANTHER" id="PTHR30252:SF3">
    <property type="entry name" value="PYRUVATE_PROTON SYMPORTER BTST"/>
    <property type="match status" value="1"/>
</dbReference>
<reference evidence="10 11" key="1">
    <citation type="journal article" date="2019" name="Nat. Microbiol.">
        <title>Mediterranean grassland soil C-N compound turnover is dependent on rainfall and depth, and is mediated by genomically divergent microorganisms.</title>
        <authorList>
            <person name="Diamond S."/>
            <person name="Andeer P.F."/>
            <person name="Li Z."/>
            <person name="Crits-Christoph A."/>
            <person name="Burstein D."/>
            <person name="Anantharaman K."/>
            <person name="Lane K.R."/>
            <person name="Thomas B.C."/>
            <person name="Pan C."/>
            <person name="Northen T.R."/>
            <person name="Banfield J.F."/>
        </authorList>
    </citation>
    <scope>NUCLEOTIDE SEQUENCE [LARGE SCALE GENOMIC DNA]</scope>
    <source>
        <strain evidence="10">WS_8</strain>
    </source>
</reference>